<dbReference type="Gene3D" id="3.10.450.280">
    <property type="match status" value="1"/>
</dbReference>
<keyword evidence="6" id="KW-1185">Reference proteome</keyword>
<dbReference type="InterPro" id="IPR012338">
    <property type="entry name" value="Beta-lactam/transpept-like"/>
</dbReference>
<dbReference type="RefSeq" id="WP_183959185.1">
    <property type="nucleotide sequence ID" value="NZ_JACHHP010000001.1"/>
</dbReference>
<comment type="catalytic activity">
    <reaction evidence="1">
        <text>a beta-lactam + H2O = a substituted beta-amino acid</text>
        <dbReference type="Rhea" id="RHEA:20401"/>
        <dbReference type="ChEBI" id="CHEBI:15377"/>
        <dbReference type="ChEBI" id="CHEBI:35627"/>
        <dbReference type="ChEBI" id="CHEBI:140347"/>
        <dbReference type="EC" id="3.5.2.6"/>
    </reaction>
</comment>
<name>A0A7W8D527_9GAMM</name>
<evidence type="ECO:0000313" key="5">
    <source>
        <dbReference type="EMBL" id="MBB5206836.1"/>
    </source>
</evidence>
<dbReference type="Proteomes" id="UP000521199">
    <property type="component" value="Unassembled WGS sequence"/>
</dbReference>
<dbReference type="Gene3D" id="3.40.710.10">
    <property type="entry name" value="DD-peptidase/beta-lactamase superfamily"/>
    <property type="match status" value="1"/>
</dbReference>
<keyword evidence="2" id="KW-0732">Signal</keyword>
<feature type="signal peptide" evidence="2">
    <location>
        <begin position="1"/>
        <end position="29"/>
    </location>
</feature>
<accession>A0A7W8D527</accession>
<dbReference type="PANTHER" id="PTHR35333">
    <property type="entry name" value="BETA-LACTAMASE"/>
    <property type="match status" value="1"/>
</dbReference>
<feature type="domain" description="ORF 12 gene product N-terminal" evidence="4">
    <location>
        <begin position="61"/>
        <end position="137"/>
    </location>
</feature>
<sequence>MTVTATAFRACIATTLLLAACLVPPPALAGSAGAQPLFADGFEPGPIRPLFPRVDGEFQLPSNPTTDQLAWLMDELAAGETTTAEEVNAHFSAGWLSQIPVANTQAFLQSLRTTFPDAVIDDVVTVTSIRVVVVIRAPADDRLGYLQIGATYSGGGPIVLLGVSNYGGSTQYPEDSTLTLTQAVDKFMTLSAAPGLLIARIDDAGQCQPIVERDPATPRATGSIFKLWVMAGVARAIADGIAAPEDLVALVAEHLARGGVINDEPLGTQFSVFDLAVLMLGISDNTATDLLHDLVGRVALDQAVVDTGVADPSVLQPLLSINQQFHLFYSFPLAVAQDYVDGSEADQLQFLADEIEPLGPLGNGPFPYFNVSLLAGGSWSASPYDVCATFAHLRTFDGDAATTIDYAVGASSGQPGVRNRWDRVWYKGGSLAAAANDFHVLTHAWMLERTGEQPLVVVAMSNDGSGGVDQFDVQSVLGRVLELVAALP</sequence>
<gene>
    <name evidence="5" type="ORF">HNQ52_000352</name>
</gene>
<reference evidence="5 6" key="1">
    <citation type="submission" date="2020-08" db="EMBL/GenBank/DDBJ databases">
        <title>Genomic Encyclopedia of Type Strains, Phase IV (KMG-IV): sequencing the most valuable type-strain genomes for metagenomic binning, comparative biology and taxonomic classification.</title>
        <authorList>
            <person name="Goeker M."/>
        </authorList>
    </citation>
    <scope>NUCLEOTIDE SEQUENCE [LARGE SCALE GENOMIC DNA]</scope>
    <source>
        <strain evidence="5 6">DSM 24163</strain>
    </source>
</reference>
<evidence type="ECO:0008006" key="7">
    <source>
        <dbReference type="Google" id="ProtNLM"/>
    </source>
</evidence>
<evidence type="ECO:0000313" key="6">
    <source>
        <dbReference type="Proteomes" id="UP000521199"/>
    </source>
</evidence>
<dbReference type="AlphaFoldDB" id="A0A7W8D527"/>
<evidence type="ECO:0000259" key="3">
    <source>
        <dbReference type="Pfam" id="PF13354"/>
    </source>
</evidence>
<dbReference type="Pfam" id="PF18042">
    <property type="entry name" value="ORF_12_N"/>
    <property type="match status" value="1"/>
</dbReference>
<comment type="caution">
    <text evidence="5">The sequence shown here is derived from an EMBL/GenBank/DDBJ whole genome shotgun (WGS) entry which is preliminary data.</text>
</comment>
<dbReference type="InterPro" id="IPR000871">
    <property type="entry name" value="Beta-lactam_class-A"/>
</dbReference>
<feature type="chain" id="PRO_5030830235" description="Serine hydrolase" evidence="2">
    <location>
        <begin position="30"/>
        <end position="488"/>
    </location>
</feature>
<dbReference type="InterPro" id="IPR040846">
    <property type="entry name" value="ORF_12_N"/>
</dbReference>
<evidence type="ECO:0000256" key="1">
    <source>
        <dbReference type="ARBA" id="ARBA00001526"/>
    </source>
</evidence>
<proteinExistence type="predicted"/>
<dbReference type="GO" id="GO:0030655">
    <property type="term" value="P:beta-lactam antibiotic catabolic process"/>
    <property type="evidence" value="ECO:0007669"/>
    <property type="project" value="InterPro"/>
</dbReference>
<dbReference type="EMBL" id="JACHHP010000001">
    <property type="protein sequence ID" value="MBB5206836.1"/>
    <property type="molecule type" value="Genomic_DNA"/>
</dbReference>
<dbReference type="PANTHER" id="PTHR35333:SF5">
    <property type="entry name" value="CONSERVED LIPOPROTEIN LPQF-RELATED"/>
    <property type="match status" value="1"/>
</dbReference>
<protein>
    <recommendedName>
        <fullName evidence="7">Serine hydrolase</fullName>
    </recommendedName>
</protein>
<organism evidence="5 6">
    <name type="scientific">Chiayiivirga flava</name>
    <dbReference type="NCBI Taxonomy" id="659595"/>
    <lineage>
        <taxon>Bacteria</taxon>
        <taxon>Pseudomonadati</taxon>
        <taxon>Pseudomonadota</taxon>
        <taxon>Gammaproteobacteria</taxon>
        <taxon>Lysobacterales</taxon>
        <taxon>Lysobacteraceae</taxon>
        <taxon>Chiayiivirga</taxon>
    </lineage>
</organism>
<evidence type="ECO:0000259" key="4">
    <source>
        <dbReference type="Pfam" id="PF18042"/>
    </source>
</evidence>
<dbReference type="SUPFAM" id="SSF56601">
    <property type="entry name" value="beta-lactamase/transpeptidase-like"/>
    <property type="match status" value="1"/>
</dbReference>
<dbReference type="GO" id="GO:0046677">
    <property type="term" value="P:response to antibiotic"/>
    <property type="evidence" value="ECO:0007669"/>
    <property type="project" value="InterPro"/>
</dbReference>
<dbReference type="InterPro" id="IPR045155">
    <property type="entry name" value="Beta-lactam_cat"/>
</dbReference>
<dbReference type="Pfam" id="PF13354">
    <property type="entry name" value="Beta-lactamase2"/>
    <property type="match status" value="1"/>
</dbReference>
<evidence type="ECO:0000256" key="2">
    <source>
        <dbReference type="SAM" id="SignalP"/>
    </source>
</evidence>
<feature type="domain" description="Beta-lactamase class A catalytic" evidence="3">
    <location>
        <begin position="213"/>
        <end position="311"/>
    </location>
</feature>
<dbReference type="GO" id="GO:0008800">
    <property type="term" value="F:beta-lactamase activity"/>
    <property type="evidence" value="ECO:0007669"/>
    <property type="project" value="UniProtKB-EC"/>
</dbReference>